<dbReference type="InterPro" id="IPR013785">
    <property type="entry name" value="Aldolase_TIM"/>
</dbReference>
<organism evidence="4">
    <name type="scientific">marine sediment metagenome</name>
    <dbReference type="NCBI Taxonomy" id="412755"/>
    <lineage>
        <taxon>unclassified sequences</taxon>
        <taxon>metagenomes</taxon>
        <taxon>ecological metagenomes</taxon>
    </lineage>
</organism>
<evidence type="ECO:0000256" key="2">
    <source>
        <dbReference type="ARBA" id="ARBA00023002"/>
    </source>
</evidence>
<sequence length="210" mass="23607">AGHGYLLSDFISPFTNRRNDEYGGTTLNRLRIIIDIHNQIRDNLGKSFPITIKLITQDFLGMGKGLTLEEGVNITKSLVEVGFDAIEPTSGRTNLRFTDNKSFPSVIFSSLEDENYFLPNAKALKPVMKDCPLILMGGIRNPLSAEKFLDEKIADFISMCRPFICEPDLPNRWKNGDLSHPLCTNCNACFGAGMRKNVYCVLKKKIEKKK</sequence>
<comment type="caution">
    <text evidence="4">The sequence shown here is derived from an EMBL/GenBank/DDBJ whole genome shotgun (WGS) entry which is preliminary data.</text>
</comment>
<dbReference type="AlphaFoldDB" id="A0A0F9GD73"/>
<dbReference type="GO" id="GO:0010181">
    <property type="term" value="F:FMN binding"/>
    <property type="evidence" value="ECO:0007669"/>
    <property type="project" value="InterPro"/>
</dbReference>
<dbReference type="Pfam" id="PF00724">
    <property type="entry name" value="Oxidored_FMN"/>
    <property type="match status" value="1"/>
</dbReference>
<dbReference type="Gene3D" id="3.20.20.70">
    <property type="entry name" value="Aldolase class I"/>
    <property type="match status" value="1"/>
</dbReference>
<dbReference type="SUPFAM" id="SSF51395">
    <property type="entry name" value="FMN-linked oxidoreductases"/>
    <property type="match status" value="1"/>
</dbReference>
<reference evidence="4" key="1">
    <citation type="journal article" date="2015" name="Nature">
        <title>Complex archaea that bridge the gap between prokaryotes and eukaryotes.</title>
        <authorList>
            <person name="Spang A."/>
            <person name="Saw J.H."/>
            <person name="Jorgensen S.L."/>
            <person name="Zaremba-Niedzwiedzka K."/>
            <person name="Martijn J."/>
            <person name="Lind A.E."/>
            <person name="van Eijk R."/>
            <person name="Schleper C."/>
            <person name="Guy L."/>
            <person name="Ettema T.J."/>
        </authorList>
    </citation>
    <scope>NUCLEOTIDE SEQUENCE</scope>
</reference>
<dbReference type="InterPro" id="IPR051799">
    <property type="entry name" value="NADH_flavin_oxidoreductase"/>
</dbReference>
<feature type="non-terminal residue" evidence="4">
    <location>
        <position position="1"/>
    </location>
</feature>
<evidence type="ECO:0000259" key="3">
    <source>
        <dbReference type="Pfam" id="PF00724"/>
    </source>
</evidence>
<dbReference type="InterPro" id="IPR001155">
    <property type="entry name" value="OxRdtase_FMN_N"/>
</dbReference>
<accession>A0A0F9GD73</accession>
<keyword evidence="2" id="KW-0560">Oxidoreductase</keyword>
<keyword evidence="1" id="KW-0285">Flavoprotein</keyword>
<dbReference type="GO" id="GO:0016491">
    <property type="term" value="F:oxidoreductase activity"/>
    <property type="evidence" value="ECO:0007669"/>
    <property type="project" value="UniProtKB-KW"/>
</dbReference>
<gene>
    <name evidence="4" type="ORF">LCGC14_2135330</name>
</gene>
<dbReference type="PANTHER" id="PTHR43656:SF2">
    <property type="entry name" value="BINDING OXIDOREDUCTASE, PUTATIVE (AFU_ORTHOLOGUE AFUA_2G08260)-RELATED"/>
    <property type="match status" value="1"/>
</dbReference>
<protein>
    <recommendedName>
        <fullName evidence="3">NADH:flavin oxidoreductase/NADH oxidase N-terminal domain-containing protein</fullName>
    </recommendedName>
</protein>
<feature type="domain" description="NADH:flavin oxidoreductase/NADH oxidase N-terminal" evidence="3">
    <location>
        <begin position="3"/>
        <end position="176"/>
    </location>
</feature>
<evidence type="ECO:0000313" key="4">
    <source>
        <dbReference type="EMBL" id="KKL67405.1"/>
    </source>
</evidence>
<proteinExistence type="predicted"/>
<dbReference type="EMBL" id="LAZR01026869">
    <property type="protein sequence ID" value="KKL67405.1"/>
    <property type="molecule type" value="Genomic_DNA"/>
</dbReference>
<dbReference type="PANTHER" id="PTHR43656">
    <property type="entry name" value="BINDING OXIDOREDUCTASE, PUTATIVE (AFU_ORTHOLOGUE AFUA_2G08260)-RELATED"/>
    <property type="match status" value="1"/>
</dbReference>
<name>A0A0F9GD73_9ZZZZ</name>
<evidence type="ECO:0000256" key="1">
    <source>
        <dbReference type="ARBA" id="ARBA00022630"/>
    </source>
</evidence>